<dbReference type="InterPro" id="IPR029044">
    <property type="entry name" value="Nucleotide-diphossugar_trans"/>
</dbReference>
<dbReference type="RefSeq" id="WP_380080147.1">
    <property type="nucleotide sequence ID" value="NZ_JBHSGO010000215.1"/>
</dbReference>
<name>A0ABV9K9R9_9PORP</name>
<dbReference type="SUPFAM" id="SSF53448">
    <property type="entry name" value="Nucleotide-diphospho-sugar transferases"/>
    <property type="match status" value="1"/>
</dbReference>
<reference evidence="6" key="1">
    <citation type="journal article" date="2019" name="Int. J. Syst. Evol. Microbiol.">
        <title>The Global Catalogue of Microorganisms (GCM) 10K type strain sequencing project: providing services to taxonomists for standard genome sequencing and annotation.</title>
        <authorList>
            <consortium name="The Broad Institute Genomics Platform"/>
            <consortium name="The Broad Institute Genome Sequencing Center for Infectious Disease"/>
            <person name="Wu L."/>
            <person name="Ma J."/>
        </authorList>
    </citation>
    <scope>NUCLEOTIDE SEQUENCE [LARGE SCALE GENOMIC DNA]</scope>
    <source>
        <strain evidence="6">CGMCC 4.7357</strain>
    </source>
</reference>
<evidence type="ECO:0000259" key="4">
    <source>
        <dbReference type="Pfam" id="PF00535"/>
    </source>
</evidence>
<evidence type="ECO:0000256" key="2">
    <source>
        <dbReference type="ARBA" id="ARBA00022676"/>
    </source>
</evidence>
<feature type="domain" description="Glycosyltransferase 2-like" evidence="4">
    <location>
        <begin position="12"/>
        <end position="141"/>
    </location>
</feature>
<gene>
    <name evidence="5" type="ORF">ACFO3G_09190</name>
</gene>
<sequence>MKTNPSTTPTLSILIPVFRYNCRQLVETLSKEARELNIPYEIILGDDCSGKDWKEIYDKWTKEIANLLIYHSHENLGAGKMRNRLVEQAKWDTILLLDSDVLPQSDSFIKDYLSSLEPNAVVCGGFVYNPNDVTPDRLLRYEYGIRIESQSAQERAKDPYKSFIAMSMLTTRQVFDVVCYPPEMGMGYEDARFGHILKLAEVPIIHIDNPVIHQLKETSEQFLATTRRYVDNLYRHRVTLKSSEIKLLDTFNKMKRMRITPILRVGWKLFHSSMERHLCGRKPSMTVFSAYKLLYISSLHRVEKPTITQNKQT</sequence>
<evidence type="ECO:0000313" key="5">
    <source>
        <dbReference type="EMBL" id="MFC4666764.1"/>
    </source>
</evidence>
<accession>A0ABV9K9R9</accession>
<protein>
    <submittedName>
        <fullName evidence="5">Glycosyltransferase family 2 protein</fullName>
    </submittedName>
</protein>
<dbReference type="Gene3D" id="3.90.550.10">
    <property type="entry name" value="Spore Coat Polysaccharide Biosynthesis Protein SpsA, Chain A"/>
    <property type="match status" value="1"/>
</dbReference>
<comment type="similarity">
    <text evidence="1">Belongs to the glycosyltransferase 2 family.</text>
</comment>
<evidence type="ECO:0000256" key="3">
    <source>
        <dbReference type="ARBA" id="ARBA00022679"/>
    </source>
</evidence>
<proteinExistence type="inferred from homology"/>
<keyword evidence="6" id="KW-1185">Reference proteome</keyword>
<dbReference type="Pfam" id="PF00535">
    <property type="entry name" value="Glycos_transf_2"/>
    <property type="match status" value="1"/>
</dbReference>
<keyword evidence="2" id="KW-0328">Glycosyltransferase</keyword>
<dbReference type="Proteomes" id="UP001596020">
    <property type="component" value="Unassembled WGS sequence"/>
</dbReference>
<organism evidence="5 6">
    <name type="scientific">Falsiporphyromonas endometrii</name>
    <dbReference type="NCBI Taxonomy" id="1387297"/>
    <lineage>
        <taxon>Bacteria</taxon>
        <taxon>Pseudomonadati</taxon>
        <taxon>Bacteroidota</taxon>
        <taxon>Bacteroidia</taxon>
        <taxon>Bacteroidales</taxon>
        <taxon>Porphyromonadaceae</taxon>
        <taxon>Falsiporphyromonas</taxon>
    </lineage>
</organism>
<evidence type="ECO:0000313" key="6">
    <source>
        <dbReference type="Proteomes" id="UP001596020"/>
    </source>
</evidence>
<dbReference type="PANTHER" id="PTHR43179">
    <property type="entry name" value="RHAMNOSYLTRANSFERASE WBBL"/>
    <property type="match status" value="1"/>
</dbReference>
<dbReference type="EMBL" id="JBHSGO010000215">
    <property type="protein sequence ID" value="MFC4666764.1"/>
    <property type="molecule type" value="Genomic_DNA"/>
</dbReference>
<evidence type="ECO:0000256" key="1">
    <source>
        <dbReference type="ARBA" id="ARBA00006739"/>
    </source>
</evidence>
<comment type="caution">
    <text evidence="5">The sequence shown here is derived from an EMBL/GenBank/DDBJ whole genome shotgun (WGS) entry which is preliminary data.</text>
</comment>
<keyword evidence="3" id="KW-0808">Transferase</keyword>
<dbReference type="PANTHER" id="PTHR43179:SF12">
    <property type="entry name" value="GALACTOFURANOSYLTRANSFERASE GLFT2"/>
    <property type="match status" value="1"/>
</dbReference>
<dbReference type="InterPro" id="IPR001173">
    <property type="entry name" value="Glyco_trans_2-like"/>
</dbReference>